<sequence length="292" mass="32977">MNIKSHPLLPDWNEIRRSWEDLPLLTRGESKEIRIVDDAHVIVRMIPSLYSFTQNRSAVIEGTDTARLNSFRILSDVLADAGLRMATLAFGSDYYITRRLRDNSVDHVPPIEVIVKSRHVGTPKHGLYKISDHRTRDGGRIEPERAHVPYVRFDYTNPLKDDKGCRLRDECLPTGLADRYIDTASAEKTAMSAFCALYAFLSRHGIRLDDICLKIDHTGSIIFGEVSPDCMRAVWVGEAQDFFGASGEDCSKDTFRAGSQPEEVRHTYERFNRVLSTPVRSTVSPFDCLSAA</sequence>
<dbReference type="Gene3D" id="3.30.470.20">
    <property type="entry name" value="ATP-grasp fold, B domain"/>
    <property type="match status" value="1"/>
</dbReference>
<reference evidence="1 2" key="1">
    <citation type="submission" date="2017-06" db="EMBL/GenBank/DDBJ databases">
        <authorList>
            <person name="Kim H.J."/>
            <person name="Triplett B.A."/>
        </authorList>
    </citation>
    <scope>NUCLEOTIDE SEQUENCE [LARGE SCALE GENOMIC DNA]</scope>
    <source>
        <strain evidence="1 2">DSM 29052</strain>
    </source>
</reference>
<dbReference type="AlphaFoldDB" id="A0A238ZT89"/>
<organism evidence="1 2">
    <name type="scientific">Puniceibacterium sediminis</name>
    <dbReference type="NCBI Taxonomy" id="1608407"/>
    <lineage>
        <taxon>Bacteria</taxon>
        <taxon>Pseudomonadati</taxon>
        <taxon>Pseudomonadota</taxon>
        <taxon>Alphaproteobacteria</taxon>
        <taxon>Rhodobacterales</taxon>
        <taxon>Paracoccaceae</taxon>
        <taxon>Puniceibacterium</taxon>
    </lineage>
</organism>
<proteinExistence type="predicted"/>
<evidence type="ECO:0000313" key="1">
    <source>
        <dbReference type="EMBL" id="SNR86637.1"/>
    </source>
</evidence>
<evidence type="ECO:0000313" key="2">
    <source>
        <dbReference type="Proteomes" id="UP000198417"/>
    </source>
</evidence>
<accession>A0A238ZT89</accession>
<dbReference type="Gene3D" id="3.30.200.20">
    <property type="entry name" value="Phosphorylase Kinase, domain 1"/>
    <property type="match status" value="1"/>
</dbReference>
<name>A0A238ZT89_9RHOB</name>
<keyword evidence="2" id="KW-1185">Reference proteome</keyword>
<dbReference type="OrthoDB" id="9801549at2"/>
<protein>
    <submittedName>
        <fullName evidence="1">Phosphoribosylaminoimidazole-succinocarboxamide synthase</fullName>
    </submittedName>
</protein>
<gene>
    <name evidence="1" type="ORF">SAMN06265370_14110</name>
</gene>
<dbReference type="RefSeq" id="WP_089274037.1">
    <property type="nucleotide sequence ID" value="NZ_FZNN01000041.1"/>
</dbReference>
<dbReference type="EMBL" id="FZNN01000041">
    <property type="protein sequence ID" value="SNR86637.1"/>
    <property type="molecule type" value="Genomic_DNA"/>
</dbReference>
<dbReference type="Proteomes" id="UP000198417">
    <property type="component" value="Unassembled WGS sequence"/>
</dbReference>